<dbReference type="Pfam" id="PF17045">
    <property type="entry name" value="CEP63"/>
    <property type="match status" value="1"/>
</dbReference>
<evidence type="ECO:0000256" key="9">
    <source>
        <dbReference type="ARBA" id="ARBA00023306"/>
    </source>
</evidence>
<dbReference type="AlphaFoldDB" id="A0A8C3F0F4"/>
<keyword evidence="4" id="KW-0132">Cell division</keyword>
<dbReference type="GeneTree" id="ENSGT00940000153190"/>
<evidence type="ECO:0000313" key="15">
    <source>
        <dbReference type="Proteomes" id="UP000694380"/>
    </source>
</evidence>
<accession>A0A8C3F0F4</accession>
<dbReference type="PANTHER" id="PTHR18875">
    <property type="entry name" value="SARCOMA ANTIGEN NY-SAR-24/CYTOSKELETAL PROTEIN SOJO"/>
    <property type="match status" value="1"/>
</dbReference>
<keyword evidence="15" id="KW-1185">Reference proteome</keyword>
<proteinExistence type="inferred from homology"/>
<evidence type="ECO:0000256" key="2">
    <source>
        <dbReference type="ARBA" id="ARBA00007181"/>
    </source>
</evidence>
<evidence type="ECO:0000256" key="10">
    <source>
        <dbReference type="SAM" id="Coils"/>
    </source>
</evidence>
<dbReference type="GO" id="GO:0006974">
    <property type="term" value="P:DNA damage response"/>
    <property type="evidence" value="ECO:0007669"/>
    <property type="project" value="UniProtKB-KW"/>
</dbReference>
<evidence type="ECO:0000256" key="3">
    <source>
        <dbReference type="ARBA" id="ARBA00022490"/>
    </source>
</evidence>
<evidence type="ECO:0000259" key="13">
    <source>
        <dbReference type="Pfam" id="PF25771"/>
    </source>
</evidence>
<evidence type="ECO:0000256" key="4">
    <source>
        <dbReference type="ARBA" id="ARBA00022618"/>
    </source>
</evidence>
<gene>
    <name evidence="14" type="primary">CEP63</name>
</gene>
<dbReference type="GO" id="GO:0051301">
    <property type="term" value="P:cell division"/>
    <property type="evidence" value="ECO:0007669"/>
    <property type="project" value="UniProtKB-KW"/>
</dbReference>
<keyword evidence="8" id="KW-0206">Cytoskeleton</keyword>
<dbReference type="Pfam" id="PF25771">
    <property type="entry name" value="CC_CEP152-bind"/>
    <property type="match status" value="1"/>
</dbReference>
<sequence length="665" mass="76676">MEALLERMQNQGHGGGFLTSCEAELQELMKQIDIMVAHKKSEWEGQTQALETCLEIRDHELSSVKTLLAEKHKEVGRLRQQLEHTEQDKQGMAVEYEQQLKKFQEELGRLKRSYEKLQKKQLKEAREGPKCQGDDRSEVSRLTKKIEEFRQKSLDWEKQRLLYQQQVASLEAQRKALAEQSELIQTQLTNRKQVLESVQLASQSEIQHLTSKLERANDTICANELEVERLNMRVDDLTGASQKILEDHQRVQEELGHSKKMLEVLQEEKLELRVTLQSQEDFIKSSKMHQEQLQKELASITETLHSKELLISLGAINARCIQLSKEQMEKCKELRVMEEHHCQAKAEIKKLKEQLSQAEQTHNSELEGMKKEISQLTQALHQRDIAIASASGSTSDMEQRMRMEIERIERKAMEHRVILVQLETLRLENRHLSEMLQKAKDVPVTDIQESYTTALNKLESENQQLQKDLAETRAKLEFSTQVCRDKYESIVQQMQSKVTEIKDTECRRTQELQHKHEEERRKLQARLEKTIQHYKGEIQTLKAQHVLPGMGAVSGAAGGLSPHISRSSSKESLSSDSLLGADPLPPVLDGKQDFTDDASRESVSSQQRELVPLCPLPTAPIGSIAARFLEEEEVRSQHILERLDAHIEELKRESERTVKQFTRQK</sequence>
<name>A0A8C3F0F4_CHRPI</name>
<reference evidence="14" key="2">
    <citation type="submission" date="2025-09" db="UniProtKB">
        <authorList>
            <consortium name="Ensembl"/>
        </authorList>
    </citation>
    <scope>IDENTIFICATION</scope>
</reference>
<evidence type="ECO:0000256" key="1">
    <source>
        <dbReference type="ARBA" id="ARBA00004114"/>
    </source>
</evidence>
<reference evidence="14" key="1">
    <citation type="submission" date="2025-08" db="UniProtKB">
        <authorList>
            <consortium name="Ensembl"/>
        </authorList>
    </citation>
    <scope>IDENTIFICATION</scope>
</reference>
<feature type="domain" description="CEP63/Deup1 CEP152 binding coiled coil" evidence="13">
    <location>
        <begin position="626"/>
        <end position="661"/>
    </location>
</feature>
<dbReference type="GO" id="GO:0007099">
    <property type="term" value="P:centriole replication"/>
    <property type="evidence" value="ECO:0007669"/>
    <property type="project" value="TreeGrafter"/>
</dbReference>
<feature type="compositionally biased region" description="Basic and acidic residues" evidence="11">
    <location>
        <begin position="590"/>
        <end position="600"/>
    </location>
</feature>
<dbReference type="PANTHER" id="PTHR18875:SF7">
    <property type="entry name" value="CENTROSOMAL PROTEIN OF 63 KDA"/>
    <property type="match status" value="1"/>
</dbReference>
<feature type="coiled-coil region" evidence="10">
    <location>
        <begin position="68"/>
        <end position="187"/>
    </location>
</feature>
<dbReference type="Proteomes" id="UP000694380">
    <property type="component" value="Unplaced"/>
</dbReference>
<protein>
    <submittedName>
        <fullName evidence="14">Centrosomal protein 63</fullName>
    </submittedName>
</protein>
<feature type="compositionally biased region" description="Low complexity" evidence="11">
    <location>
        <begin position="565"/>
        <end position="579"/>
    </location>
</feature>
<feature type="coiled-coil region" evidence="10">
    <location>
        <begin position="506"/>
        <end position="544"/>
    </location>
</feature>
<dbReference type="PROSITE" id="PS51257">
    <property type="entry name" value="PROKAR_LIPOPROTEIN"/>
    <property type="match status" value="1"/>
</dbReference>
<comment type="similarity">
    <text evidence="2">Belongs to the CEP63 family.</text>
</comment>
<comment type="subcellular location">
    <subcellularLocation>
        <location evidence="1">Cytoplasm</location>
        <location evidence="1">Cytoskeleton</location>
        <location evidence="1">Microtubule organizing center</location>
        <location evidence="1">Centrosome</location>
        <location evidence="1">Centriole</location>
    </subcellularLocation>
</comment>
<evidence type="ECO:0000259" key="12">
    <source>
        <dbReference type="Pfam" id="PF17045"/>
    </source>
</evidence>
<evidence type="ECO:0000256" key="8">
    <source>
        <dbReference type="ARBA" id="ARBA00023212"/>
    </source>
</evidence>
<evidence type="ECO:0000256" key="7">
    <source>
        <dbReference type="ARBA" id="ARBA00023054"/>
    </source>
</evidence>
<evidence type="ECO:0000313" key="14">
    <source>
        <dbReference type="Ensembl" id="ENSCPBP00000000209.1"/>
    </source>
</evidence>
<dbReference type="GO" id="GO:0005814">
    <property type="term" value="C:centriole"/>
    <property type="evidence" value="ECO:0007669"/>
    <property type="project" value="UniProtKB-SubCell"/>
</dbReference>
<dbReference type="GO" id="GO:0098535">
    <property type="term" value="P:de novo centriole assembly involved in multi-ciliated epithelial cell differentiation"/>
    <property type="evidence" value="ECO:0007669"/>
    <property type="project" value="TreeGrafter"/>
</dbReference>
<feature type="coiled-coil region" evidence="10">
    <location>
        <begin position="341"/>
        <end position="379"/>
    </location>
</feature>
<feature type="coiled-coil region" evidence="10">
    <location>
        <begin position="422"/>
        <end position="482"/>
    </location>
</feature>
<evidence type="ECO:0000256" key="6">
    <source>
        <dbReference type="ARBA" id="ARBA00022776"/>
    </source>
</evidence>
<evidence type="ECO:0000256" key="11">
    <source>
        <dbReference type="SAM" id="MobiDB-lite"/>
    </source>
</evidence>
<keyword evidence="6" id="KW-0498">Mitosis</keyword>
<dbReference type="InterPro" id="IPR057656">
    <property type="entry name" value="CEP63/Deup1_CC"/>
</dbReference>
<keyword evidence="5" id="KW-0227">DNA damage</keyword>
<feature type="region of interest" description="Disordered" evidence="11">
    <location>
        <begin position="556"/>
        <end position="609"/>
    </location>
</feature>
<keyword evidence="7 10" id="KW-0175">Coiled coil</keyword>
<keyword evidence="9" id="KW-0131">Cell cycle</keyword>
<dbReference type="Ensembl" id="ENSCPBT00000000276.1">
    <property type="protein sequence ID" value="ENSCPBP00000000209.1"/>
    <property type="gene ID" value="ENSCPBG00000000191.1"/>
</dbReference>
<evidence type="ECO:0000256" key="5">
    <source>
        <dbReference type="ARBA" id="ARBA00022763"/>
    </source>
</evidence>
<feature type="domain" description="CEP63/Deup1 N-terminal" evidence="12">
    <location>
        <begin position="18"/>
        <end position="280"/>
    </location>
</feature>
<organism evidence="14 15">
    <name type="scientific">Chrysemys picta bellii</name>
    <name type="common">Western painted turtle</name>
    <name type="synonym">Emys bellii</name>
    <dbReference type="NCBI Taxonomy" id="8478"/>
    <lineage>
        <taxon>Eukaryota</taxon>
        <taxon>Metazoa</taxon>
        <taxon>Chordata</taxon>
        <taxon>Craniata</taxon>
        <taxon>Vertebrata</taxon>
        <taxon>Euteleostomi</taxon>
        <taxon>Archelosauria</taxon>
        <taxon>Testudinata</taxon>
        <taxon>Testudines</taxon>
        <taxon>Cryptodira</taxon>
        <taxon>Durocryptodira</taxon>
        <taxon>Testudinoidea</taxon>
        <taxon>Emydidae</taxon>
        <taxon>Chrysemys</taxon>
    </lineage>
</organism>
<dbReference type="InterPro" id="IPR031470">
    <property type="entry name" value="CEP63/Deup1_N"/>
</dbReference>
<keyword evidence="3" id="KW-0963">Cytoplasm</keyword>